<evidence type="ECO:0000313" key="2">
    <source>
        <dbReference type="WBParaSite" id="ES5_v2.g16947.t1"/>
    </source>
</evidence>
<sequence length="206" mass="23229">MDNLEVNAVVSDISKELLKYSSALLFFVAVLLMSVIVDCHQVILSIFERRKQASSKSSGKKQLSLDSSKSKKKIKRSNSSSKLKSIKDKRRKKSLQALPTTNGCDKSEHYLRSVPPESDRCKLGVSKTRSDQMPAVHYNSLPTDGVPPMNLAHLKLPVPAIVQQREKKQASENDEAMKQLTNRRLTTKETEERDERSEKVIKKVHA</sequence>
<proteinExistence type="predicted"/>
<dbReference type="Proteomes" id="UP000887579">
    <property type="component" value="Unplaced"/>
</dbReference>
<protein>
    <submittedName>
        <fullName evidence="2">Uncharacterized protein</fullName>
    </submittedName>
</protein>
<name>A0AC34FJZ4_9BILA</name>
<dbReference type="WBParaSite" id="ES5_v2.g16947.t1">
    <property type="protein sequence ID" value="ES5_v2.g16947.t1"/>
    <property type="gene ID" value="ES5_v2.g16947"/>
</dbReference>
<evidence type="ECO:0000313" key="1">
    <source>
        <dbReference type="Proteomes" id="UP000887579"/>
    </source>
</evidence>
<organism evidence="1 2">
    <name type="scientific">Panagrolaimus sp. ES5</name>
    <dbReference type="NCBI Taxonomy" id="591445"/>
    <lineage>
        <taxon>Eukaryota</taxon>
        <taxon>Metazoa</taxon>
        <taxon>Ecdysozoa</taxon>
        <taxon>Nematoda</taxon>
        <taxon>Chromadorea</taxon>
        <taxon>Rhabditida</taxon>
        <taxon>Tylenchina</taxon>
        <taxon>Panagrolaimomorpha</taxon>
        <taxon>Panagrolaimoidea</taxon>
        <taxon>Panagrolaimidae</taxon>
        <taxon>Panagrolaimus</taxon>
    </lineage>
</organism>
<reference evidence="2" key="1">
    <citation type="submission" date="2022-11" db="UniProtKB">
        <authorList>
            <consortium name="WormBaseParasite"/>
        </authorList>
    </citation>
    <scope>IDENTIFICATION</scope>
</reference>
<accession>A0AC34FJZ4</accession>